<feature type="transmembrane region" description="Helical" evidence="7">
    <location>
        <begin position="72"/>
        <end position="93"/>
    </location>
</feature>
<dbReference type="GO" id="GO:0005886">
    <property type="term" value="C:plasma membrane"/>
    <property type="evidence" value="ECO:0007669"/>
    <property type="project" value="UniProtKB-SubCell"/>
</dbReference>
<sequence length="339" mass="38013">MKSRLEYYDFLRGVAVIMVVAIHTFGVVYIDETLTLAGIFVRELLNCAVPLFCVSSAFFLINKNTGNYKMYLVPHILRVWIPLLVYSFPWFAYDVWKNGAGLTGVLKLIGGGYSVYYFAAVILQFYVLLPLFQKYKIFRNVPVMCLISLLWVAGYIYIVYPEYSQLPLLAYGGVILCWLVYFALGAAFMKDGIKSRVSVRLCLAGSIAALALSFAECIFLREKPGALPFDGIGLKPSAVLFAVCVCALLYSDRCAQLYRRDAVRRFIACLGRFSYGMYLAHMYVLWAGGKILAFTGFGFPGIKLLWWAAYTAVVACITFALLSLVKRISPEISKVFFGV</sequence>
<feature type="transmembrane region" description="Helical" evidence="7">
    <location>
        <begin position="262"/>
        <end position="284"/>
    </location>
</feature>
<keyword evidence="4 7" id="KW-0812">Transmembrane</keyword>
<evidence type="ECO:0000256" key="5">
    <source>
        <dbReference type="ARBA" id="ARBA00022989"/>
    </source>
</evidence>
<dbReference type="GO" id="GO:0009246">
    <property type="term" value="P:enterobacterial common antigen biosynthetic process"/>
    <property type="evidence" value="ECO:0007669"/>
    <property type="project" value="TreeGrafter"/>
</dbReference>
<evidence type="ECO:0000256" key="7">
    <source>
        <dbReference type="SAM" id="Phobius"/>
    </source>
</evidence>
<dbReference type="InterPro" id="IPR002656">
    <property type="entry name" value="Acyl_transf_3_dom"/>
</dbReference>
<evidence type="ECO:0000256" key="4">
    <source>
        <dbReference type="ARBA" id="ARBA00022692"/>
    </source>
</evidence>
<dbReference type="Proteomes" id="UP000823616">
    <property type="component" value="Unassembled WGS sequence"/>
</dbReference>
<keyword evidence="9" id="KW-0808">Transferase</keyword>
<evidence type="ECO:0000256" key="6">
    <source>
        <dbReference type="ARBA" id="ARBA00023136"/>
    </source>
</evidence>
<accession>A0A9D9HGM6</accession>
<feature type="transmembrane region" description="Helical" evidence="7">
    <location>
        <begin position="201"/>
        <end position="221"/>
    </location>
</feature>
<protein>
    <submittedName>
        <fullName evidence="9">Acyltransferase</fullName>
    </submittedName>
</protein>
<dbReference type="GO" id="GO:0016413">
    <property type="term" value="F:O-acetyltransferase activity"/>
    <property type="evidence" value="ECO:0007669"/>
    <property type="project" value="TreeGrafter"/>
</dbReference>
<evidence type="ECO:0000256" key="2">
    <source>
        <dbReference type="ARBA" id="ARBA00007400"/>
    </source>
</evidence>
<dbReference type="PANTHER" id="PTHR40074">
    <property type="entry name" value="O-ACETYLTRANSFERASE WECH"/>
    <property type="match status" value="1"/>
</dbReference>
<evidence type="ECO:0000259" key="8">
    <source>
        <dbReference type="Pfam" id="PF01757"/>
    </source>
</evidence>
<comment type="subcellular location">
    <subcellularLocation>
        <location evidence="1">Cell membrane</location>
        <topology evidence="1">Multi-pass membrane protein</topology>
    </subcellularLocation>
</comment>
<reference evidence="9" key="1">
    <citation type="submission" date="2020-10" db="EMBL/GenBank/DDBJ databases">
        <authorList>
            <person name="Gilroy R."/>
        </authorList>
    </citation>
    <scope>NUCLEOTIDE SEQUENCE</scope>
    <source>
        <strain evidence="9">B3-4054</strain>
    </source>
</reference>
<feature type="domain" description="Acyltransferase 3" evidence="8">
    <location>
        <begin position="6"/>
        <end position="321"/>
    </location>
</feature>
<feature type="transmembrane region" description="Helical" evidence="7">
    <location>
        <begin position="36"/>
        <end position="60"/>
    </location>
</feature>
<comment type="similarity">
    <text evidence="2">Belongs to the acyltransferase 3 family.</text>
</comment>
<feature type="transmembrane region" description="Helical" evidence="7">
    <location>
        <begin position="113"/>
        <end position="129"/>
    </location>
</feature>
<feature type="transmembrane region" description="Helical" evidence="7">
    <location>
        <begin position="141"/>
        <end position="160"/>
    </location>
</feature>
<reference evidence="9" key="2">
    <citation type="journal article" date="2021" name="PeerJ">
        <title>Extensive microbial diversity within the chicken gut microbiome revealed by metagenomics and culture.</title>
        <authorList>
            <person name="Gilroy R."/>
            <person name="Ravi A."/>
            <person name="Getino M."/>
            <person name="Pursley I."/>
            <person name="Horton D.L."/>
            <person name="Alikhan N.F."/>
            <person name="Baker D."/>
            <person name="Gharbi K."/>
            <person name="Hall N."/>
            <person name="Watson M."/>
            <person name="Adriaenssens E.M."/>
            <person name="Foster-Nyarko E."/>
            <person name="Jarju S."/>
            <person name="Secka A."/>
            <person name="Antonio M."/>
            <person name="Oren A."/>
            <person name="Chaudhuri R.R."/>
            <person name="La Ragione R."/>
            <person name="Hildebrand F."/>
            <person name="Pallen M.J."/>
        </authorList>
    </citation>
    <scope>NUCLEOTIDE SEQUENCE</scope>
    <source>
        <strain evidence="9">B3-4054</strain>
    </source>
</reference>
<proteinExistence type="inferred from homology"/>
<name>A0A9D9HGM6_9SPIR</name>
<dbReference type="PANTHER" id="PTHR40074:SF2">
    <property type="entry name" value="O-ACETYLTRANSFERASE WECH"/>
    <property type="match status" value="1"/>
</dbReference>
<evidence type="ECO:0000313" key="9">
    <source>
        <dbReference type="EMBL" id="MBO8450209.1"/>
    </source>
</evidence>
<evidence type="ECO:0000313" key="10">
    <source>
        <dbReference type="Proteomes" id="UP000823616"/>
    </source>
</evidence>
<organism evidence="9 10">
    <name type="scientific">Candidatus Avitreponema avistercoris</name>
    <dbReference type="NCBI Taxonomy" id="2840705"/>
    <lineage>
        <taxon>Bacteria</taxon>
        <taxon>Pseudomonadati</taxon>
        <taxon>Spirochaetota</taxon>
        <taxon>Spirochaetia</taxon>
        <taxon>Spirochaetales</taxon>
        <taxon>Candidatus Avitreponema</taxon>
    </lineage>
</organism>
<evidence type="ECO:0000256" key="1">
    <source>
        <dbReference type="ARBA" id="ARBA00004651"/>
    </source>
</evidence>
<keyword evidence="5 7" id="KW-1133">Transmembrane helix</keyword>
<feature type="transmembrane region" description="Helical" evidence="7">
    <location>
        <begin position="166"/>
        <end position="189"/>
    </location>
</feature>
<dbReference type="EMBL" id="JADIMS010000059">
    <property type="protein sequence ID" value="MBO8450209.1"/>
    <property type="molecule type" value="Genomic_DNA"/>
</dbReference>
<gene>
    <name evidence="9" type="ORF">IAA96_03800</name>
</gene>
<dbReference type="Pfam" id="PF01757">
    <property type="entry name" value="Acyl_transf_3"/>
    <property type="match status" value="1"/>
</dbReference>
<feature type="transmembrane region" description="Helical" evidence="7">
    <location>
        <begin position="304"/>
        <end position="325"/>
    </location>
</feature>
<feature type="transmembrane region" description="Helical" evidence="7">
    <location>
        <begin position="233"/>
        <end position="250"/>
    </location>
</feature>
<feature type="transmembrane region" description="Helical" evidence="7">
    <location>
        <begin position="7"/>
        <end position="30"/>
    </location>
</feature>
<dbReference type="AlphaFoldDB" id="A0A9D9HGM6"/>
<evidence type="ECO:0000256" key="3">
    <source>
        <dbReference type="ARBA" id="ARBA00022475"/>
    </source>
</evidence>
<comment type="caution">
    <text evidence="9">The sequence shown here is derived from an EMBL/GenBank/DDBJ whole genome shotgun (WGS) entry which is preliminary data.</text>
</comment>
<keyword evidence="6 7" id="KW-0472">Membrane</keyword>
<keyword evidence="9" id="KW-0012">Acyltransferase</keyword>
<keyword evidence="3" id="KW-1003">Cell membrane</keyword>